<evidence type="ECO:0000313" key="2">
    <source>
        <dbReference type="EMBL" id="KHD77252.1"/>
    </source>
</evidence>
<accession>A0A0A6XAZ1</accession>
<reference evidence="2 3" key="1">
    <citation type="submission" date="2014-10" db="EMBL/GenBank/DDBJ databases">
        <title>Draft genome sequence of Actinoplanes utahensis NRRL 12052.</title>
        <authorList>
            <person name="Velasco-Bucheli B."/>
            <person name="del Cerro C."/>
            <person name="Hormigo D."/>
            <person name="Garcia J.L."/>
            <person name="Acebal C."/>
            <person name="Arroyo M."/>
            <person name="de la Mata I."/>
        </authorList>
    </citation>
    <scope>NUCLEOTIDE SEQUENCE [LARGE SCALE GENOMIC DNA]</scope>
    <source>
        <strain evidence="2 3">NRRL 12052</strain>
    </source>
</reference>
<name>A0A0A6XAZ1_ACTUT</name>
<keyword evidence="3" id="KW-1185">Reference proteome</keyword>
<gene>
    <name evidence="2" type="ORF">MB27_12605</name>
</gene>
<keyword evidence="1" id="KW-0472">Membrane</keyword>
<feature type="transmembrane region" description="Helical" evidence="1">
    <location>
        <begin position="47"/>
        <end position="70"/>
    </location>
</feature>
<evidence type="ECO:0000313" key="3">
    <source>
        <dbReference type="Proteomes" id="UP000054537"/>
    </source>
</evidence>
<sequence length="89" mass="8864">MAAGELSPPALVAAVGGPLPGVRPARFTLGPSGLHLLTGQADGPVPVVPWASIALVGVLFPAMVPVVVAAEAAARRRKRLAEVLRVGGA</sequence>
<protein>
    <recommendedName>
        <fullName evidence="4">ABC transporter permease</fullName>
    </recommendedName>
</protein>
<dbReference type="AlphaFoldDB" id="A0A0A6XAZ1"/>
<evidence type="ECO:0008006" key="4">
    <source>
        <dbReference type="Google" id="ProtNLM"/>
    </source>
</evidence>
<comment type="caution">
    <text evidence="2">The sequence shown here is derived from an EMBL/GenBank/DDBJ whole genome shotgun (WGS) entry which is preliminary data.</text>
</comment>
<keyword evidence="1" id="KW-1133">Transmembrane helix</keyword>
<keyword evidence="1" id="KW-0812">Transmembrane</keyword>
<dbReference type="EMBL" id="JRTT01000012">
    <property type="protein sequence ID" value="KHD77252.1"/>
    <property type="molecule type" value="Genomic_DNA"/>
</dbReference>
<dbReference type="STRING" id="1869.MB27_12605"/>
<organism evidence="2 3">
    <name type="scientific">Actinoplanes utahensis</name>
    <dbReference type="NCBI Taxonomy" id="1869"/>
    <lineage>
        <taxon>Bacteria</taxon>
        <taxon>Bacillati</taxon>
        <taxon>Actinomycetota</taxon>
        <taxon>Actinomycetes</taxon>
        <taxon>Micromonosporales</taxon>
        <taxon>Micromonosporaceae</taxon>
        <taxon>Actinoplanes</taxon>
    </lineage>
</organism>
<evidence type="ECO:0000256" key="1">
    <source>
        <dbReference type="SAM" id="Phobius"/>
    </source>
</evidence>
<dbReference type="Proteomes" id="UP000054537">
    <property type="component" value="Unassembled WGS sequence"/>
</dbReference>
<proteinExistence type="predicted"/>